<evidence type="ECO:0000313" key="5">
    <source>
        <dbReference type="EMBL" id="EGF27595.1"/>
    </source>
</evidence>
<sequence length="247" mass="27124">MAFPVFSGQTMKHFLFLTLLIMGCTDPATQPQTSATNQSSSPVEPEPTPEPWGGLKVQFVGQPLPDAKQIVVMLHGYGASQEDLIPLGEYIGVEQQCQVYPEAPIPVPDGGSAWATEDAHWESSTKQIIALIEELHDSNQDAKIAVGGFSQGATLASLLAKDPELPVDDLFLYSPAWLEFKSELPDKVRPDVLLAHGRFDQVLPFFDAKEMLGALLRHDANVNWIPFNDGHTIPKQVVDATRDKLLR</sequence>
<dbReference type="InterPro" id="IPR029058">
    <property type="entry name" value="AB_hydrolase_fold"/>
</dbReference>
<dbReference type="PANTHER" id="PTHR10655:SF17">
    <property type="entry name" value="LYSOPHOSPHOLIPASE-LIKE PROTEIN 1"/>
    <property type="match status" value="1"/>
</dbReference>
<dbReference type="PANTHER" id="PTHR10655">
    <property type="entry name" value="LYSOPHOSPHOLIPASE-RELATED"/>
    <property type="match status" value="1"/>
</dbReference>
<keyword evidence="2" id="KW-0378">Hydrolase</keyword>
<evidence type="ECO:0000256" key="2">
    <source>
        <dbReference type="ARBA" id="ARBA00022801"/>
    </source>
</evidence>
<dbReference type="GO" id="GO:0016787">
    <property type="term" value="F:hydrolase activity"/>
    <property type="evidence" value="ECO:0007669"/>
    <property type="project" value="UniProtKB-KW"/>
</dbReference>
<dbReference type="Pfam" id="PF02230">
    <property type="entry name" value="Abhydrolase_2"/>
    <property type="match status" value="1"/>
</dbReference>
<evidence type="ECO:0000259" key="4">
    <source>
        <dbReference type="Pfam" id="PF02230"/>
    </source>
</evidence>
<dbReference type="SUPFAM" id="SSF53474">
    <property type="entry name" value="alpha/beta-Hydrolases"/>
    <property type="match status" value="1"/>
</dbReference>
<evidence type="ECO:0000313" key="6">
    <source>
        <dbReference type="Proteomes" id="UP000006222"/>
    </source>
</evidence>
<evidence type="ECO:0000256" key="1">
    <source>
        <dbReference type="ARBA" id="ARBA00006499"/>
    </source>
</evidence>
<protein>
    <submittedName>
        <fullName evidence="5">Serine esterase</fullName>
    </submittedName>
</protein>
<feature type="region of interest" description="Disordered" evidence="3">
    <location>
        <begin position="30"/>
        <end position="53"/>
    </location>
</feature>
<dbReference type="Gene3D" id="3.40.50.1820">
    <property type="entry name" value="alpha/beta hydrolase"/>
    <property type="match status" value="1"/>
</dbReference>
<dbReference type="AlphaFoldDB" id="F2ARU5"/>
<proteinExistence type="inferred from homology"/>
<name>F2ARU5_RHOBT</name>
<organism evidence="5 6">
    <name type="scientific">Rhodopirellula baltica WH47</name>
    <dbReference type="NCBI Taxonomy" id="991778"/>
    <lineage>
        <taxon>Bacteria</taxon>
        <taxon>Pseudomonadati</taxon>
        <taxon>Planctomycetota</taxon>
        <taxon>Planctomycetia</taxon>
        <taxon>Pirellulales</taxon>
        <taxon>Pirellulaceae</taxon>
        <taxon>Rhodopirellula</taxon>
    </lineage>
</organism>
<reference evidence="5 6" key="1">
    <citation type="journal article" date="2013" name="Mar. Genomics">
        <title>Expression of sulfatases in Rhodopirellula baltica and the diversity of sulfatases in the genus Rhodopirellula.</title>
        <authorList>
            <person name="Wegner C.E."/>
            <person name="Richter-Heitmann T."/>
            <person name="Klindworth A."/>
            <person name="Klockow C."/>
            <person name="Richter M."/>
            <person name="Achstetter T."/>
            <person name="Glockner F.O."/>
            <person name="Harder J."/>
        </authorList>
    </citation>
    <scope>NUCLEOTIDE SEQUENCE [LARGE SCALE GENOMIC DNA]</scope>
    <source>
        <strain evidence="5 6">WH47</strain>
    </source>
</reference>
<dbReference type="EMBL" id="AFAR01000133">
    <property type="protein sequence ID" value="EGF27595.1"/>
    <property type="molecule type" value="Genomic_DNA"/>
</dbReference>
<dbReference type="InterPro" id="IPR003140">
    <property type="entry name" value="PLipase/COase/thioEstase"/>
</dbReference>
<evidence type="ECO:0000256" key="3">
    <source>
        <dbReference type="SAM" id="MobiDB-lite"/>
    </source>
</evidence>
<accession>F2ARU5</accession>
<comment type="caution">
    <text evidence="5">The sequence shown here is derived from an EMBL/GenBank/DDBJ whole genome shotgun (WGS) entry which is preliminary data.</text>
</comment>
<gene>
    <name evidence="5" type="ORF">RBWH47_04359</name>
</gene>
<dbReference type="PATRIC" id="fig|991778.3.peg.2584"/>
<dbReference type="InterPro" id="IPR050565">
    <property type="entry name" value="LYPA1-2/EST-like"/>
</dbReference>
<dbReference type="Proteomes" id="UP000006222">
    <property type="component" value="Unassembled WGS sequence"/>
</dbReference>
<feature type="domain" description="Phospholipase/carboxylesterase/thioesterase" evidence="4">
    <location>
        <begin position="59"/>
        <end position="240"/>
    </location>
</feature>
<comment type="similarity">
    <text evidence="1">Belongs to the AB hydrolase superfamily. AB hydrolase 2 family.</text>
</comment>